<dbReference type="eggNOG" id="ENOG502RZX2">
    <property type="taxonomic scope" value="Eukaryota"/>
</dbReference>
<dbReference type="PANTHER" id="PTHR43319:SF3">
    <property type="entry name" value="BETA-LACTAMASE-RELATED DOMAIN-CONTAINING PROTEIN"/>
    <property type="match status" value="1"/>
</dbReference>
<dbReference type="STRING" id="341663.Q0C7Q5"/>
<dbReference type="Gene3D" id="3.40.710.10">
    <property type="entry name" value="DD-peptidase/beta-lactamase superfamily"/>
    <property type="match status" value="1"/>
</dbReference>
<dbReference type="AlphaFoldDB" id="Q0C7Q5"/>
<dbReference type="InterPro" id="IPR012338">
    <property type="entry name" value="Beta-lactam/transpept-like"/>
</dbReference>
<dbReference type="Proteomes" id="UP000007963">
    <property type="component" value="Unassembled WGS sequence"/>
</dbReference>
<dbReference type="VEuPathDB" id="FungiDB:ATEG_10279"/>
<dbReference type="SUPFAM" id="SSF56601">
    <property type="entry name" value="beta-lactamase/transpeptidase-like"/>
    <property type="match status" value="1"/>
</dbReference>
<dbReference type="RefSeq" id="XP_001218627.1">
    <property type="nucleotide sequence ID" value="XM_001218626.1"/>
</dbReference>
<proteinExistence type="predicted"/>
<organism evidence="2 3">
    <name type="scientific">Aspergillus terreus (strain NIH 2624 / FGSC A1156)</name>
    <dbReference type="NCBI Taxonomy" id="341663"/>
    <lineage>
        <taxon>Eukaryota</taxon>
        <taxon>Fungi</taxon>
        <taxon>Dikarya</taxon>
        <taxon>Ascomycota</taxon>
        <taxon>Pezizomycotina</taxon>
        <taxon>Eurotiomycetes</taxon>
        <taxon>Eurotiomycetidae</taxon>
        <taxon>Eurotiales</taxon>
        <taxon>Aspergillaceae</taxon>
        <taxon>Aspergillus</taxon>
        <taxon>Aspergillus subgen. Circumdati</taxon>
    </lineage>
</organism>
<gene>
    <name evidence="2" type="ORF">ATEG_10279</name>
</gene>
<evidence type="ECO:0000259" key="1">
    <source>
        <dbReference type="Pfam" id="PF00144"/>
    </source>
</evidence>
<protein>
    <recommendedName>
        <fullName evidence="1">Beta-lactamase-related domain-containing protein</fullName>
    </recommendedName>
</protein>
<dbReference type="OMA" id="FRWTNYG"/>
<dbReference type="Pfam" id="PF00144">
    <property type="entry name" value="Beta-lactamase"/>
    <property type="match status" value="1"/>
</dbReference>
<dbReference type="PANTHER" id="PTHR43319">
    <property type="entry name" value="BETA-LACTAMASE-RELATED"/>
    <property type="match status" value="1"/>
</dbReference>
<dbReference type="MEROPS" id="S12.A11"/>
<dbReference type="OrthoDB" id="5946976at2759"/>
<dbReference type="GeneID" id="4354587"/>
<accession>Q0C7Q5</accession>
<sequence>MTSSDNHRIQVALNRAIELGEIGISVAVYHGGKLMIDAVAGHVERDGREVTHETLFPVFSVTKGITALALHIQVERGLVDLHAPIALYWPEFGAAGKENITVEHVLSHRSGVPQMPPGVTPELMTNWKWMTDQIALMEPLYPSNTANAYHILVWGWILGEVIRRTDPAGRPFEVFAREELLEPLRISPRDLNFGVGDDDLSRVAVLYGGEDFPLLDHHNISPGTVFPGATVHNLPIVQQTVDPSAGVIATAPAIARIFALLAEGGELDGVRLVSTERVQSFLTPRDRAHDPDKVVAIPVWLGKAGFWLGGEPSRSDPLVGEHREIIYSPGAGGSIAWADLQRRVAVAICHNNMDSPRVVEPERTFAPIVKAINEIIQDRESQEGSS</sequence>
<reference evidence="3" key="1">
    <citation type="submission" date="2005-09" db="EMBL/GenBank/DDBJ databases">
        <title>Annotation of the Aspergillus terreus NIH2624 genome.</title>
        <authorList>
            <person name="Birren B.W."/>
            <person name="Lander E.S."/>
            <person name="Galagan J.E."/>
            <person name="Nusbaum C."/>
            <person name="Devon K."/>
            <person name="Henn M."/>
            <person name="Ma L.-J."/>
            <person name="Jaffe D.B."/>
            <person name="Butler J."/>
            <person name="Alvarez P."/>
            <person name="Gnerre S."/>
            <person name="Grabherr M."/>
            <person name="Kleber M."/>
            <person name="Mauceli E.W."/>
            <person name="Brockman W."/>
            <person name="Rounsley S."/>
            <person name="Young S.K."/>
            <person name="LaButti K."/>
            <person name="Pushparaj V."/>
            <person name="DeCaprio D."/>
            <person name="Crawford M."/>
            <person name="Koehrsen M."/>
            <person name="Engels R."/>
            <person name="Montgomery P."/>
            <person name="Pearson M."/>
            <person name="Howarth C."/>
            <person name="Larson L."/>
            <person name="Luoma S."/>
            <person name="White J."/>
            <person name="Alvarado L."/>
            <person name="Kodira C.D."/>
            <person name="Zeng Q."/>
            <person name="Oleary S."/>
            <person name="Yandava C."/>
            <person name="Denning D.W."/>
            <person name="Nierman W.C."/>
            <person name="Milne T."/>
            <person name="Madden K."/>
        </authorList>
    </citation>
    <scope>NUCLEOTIDE SEQUENCE [LARGE SCALE GENOMIC DNA]</scope>
    <source>
        <strain evidence="3">NIH 2624 / FGSC A1156</strain>
    </source>
</reference>
<dbReference type="EMBL" id="CH476610">
    <property type="protein sequence ID" value="EAU29276.1"/>
    <property type="molecule type" value="Genomic_DNA"/>
</dbReference>
<evidence type="ECO:0000313" key="2">
    <source>
        <dbReference type="EMBL" id="EAU29276.1"/>
    </source>
</evidence>
<feature type="domain" description="Beta-lactamase-related" evidence="1">
    <location>
        <begin position="21"/>
        <end position="359"/>
    </location>
</feature>
<dbReference type="InterPro" id="IPR001466">
    <property type="entry name" value="Beta-lactam-related"/>
</dbReference>
<name>Q0C7Q5_ASPTN</name>
<dbReference type="InterPro" id="IPR052907">
    <property type="entry name" value="Beta-lactamase/esterase"/>
</dbReference>
<evidence type="ECO:0000313" key="3">
    <source>
        <dbReference type="Proteomes" id="UP000007963"/>
    </source>
</evidence>
<dbReference type="HOGENOM" id="CLU_035614_3_0_1"/>